<dbReference type="Pfam" id="PF14230">
    <property type="entry name" value="DUF4333"/>
    <property type="match status" value="1"/>
</dbReference>
<feature type="domain" description="DUF4333" evidence="1">
    <location>
        <begin position="2"/>
        <end position="55"/>
    </location>
</feature>
<accession>A0A521EXF3</accession>
<gene>
    <name evidence="2" type="ORF">SAMN06273567_106118</name>
</gene>
<protein>
    <recommendedName>
        <fullName evidence="1">DUF4333 domain-containing protein</fullName>
    </recommendedName>
</protein>
<dbReference type="InterPro" id="IPR025637">
    <property type="entry name" value="DUF4333"/>
</dbReference>
<proteinExistence type="predicted"/>
<dbReference type="Proteomes" id="UP000317484">
    <property type="component" value="Unassembled WGS sequence"/>
</dbReference>
<dbReference type="EMBL" id="FXTJ01000006">
    <property type="protein sequence ID" value="SMO88577.1"/>
    <property type="molecule type" value="Genomic_DNA"/>
</dbReference>
<sequence length="66" mass="7123">MAENDIAAQLEDTFGVAADVYCDDDMHVITGAHYRCTAHTEDGLSAELEIVITDAQSAAYTWEVAS</sequence>
<reference evidence="2 3" key="1">
    <citation type="submission" date="2017-05" db="EMBL/GenBank/DDBJ databases">
        <authorList>
            <person name="Varghese N."/>
            <person name="Submissions S."/>
        </authorList>
    </citation>
    <scope>NUCLEOTIDE SEQUENCE [LARGE SCALE GENOMIC DNA]</scope>
    <source>
        <strain evidence="2 3">DSM 46834</strain>
    </source>
</reference>
<keyword evidence="3" id="KW-1185">Reference proteome</keyword>
<evidence type="ECO:0000313" key="2">
    <source>
        <dbReference type="EMBL" id="SMO88577.1"/>
    </source>
</evidence>
<name>A0A521EXF3_9ACTN</name>
<dbReference type="AlphaFoldDB" id="A0A521EXF3"/>
<organism evidence="2 3">
    <name type="scientific">Geodermatophilus aquaeductus</name>
    <dbReference type="NCBI Taxonomy" id="1564161"/>
    <lineage>
        <taxon>Bacteria</taxon>
        <taxon>Bacillati</taxon>
        <taxon>Actinomycetota</taxon>
        <taxon>Actinomycetes</taxon>
        <taxon>Geodermatophilales</taxon>
        <taxon>Geodermatophilaceae</taxon>
        <taxon>Geodermatophilus</taxon>
    </lineage>
</organism>
<evidence type="ECO:0000313" key="3">
    <source>
        <dbReference type="Proteomes" id="UP000317484"/>
    </source>
</evidence>
<evidence type="ECO:0000259" key="1">
    <source>
        <dbReference type="Pfam" id="PF14230"/>
    </source>
</evidence>